<evidence type="ECO:0000313" key="3">
    <source>
        <dbReference type="Proteomes" id="UP000324800"/>
    </source>
</evidence>
<evidence type="ECO:0000256" key="1">
    <source>
        <dbReference type="SAM" id="MobiDB-lite"/>
    </source>
</evidence>
<dbReference type="Proteomes" id="UP000324800">
    <property type="component" value="Unassembled WGS sequence"/>
</dbReference>
<dbReference type="InterPro" id="IPR008081">
    <property type="entry name" value="Cytoplasmic_FMR1-int"/>
</dbReference>
<dbReference type="Pfam" id="PF05994">
    <property type="entry name" value="FragX_IP"/>
    <property type="match status" value="1"/>
</dbReference>
<dbReference type="GO" id="GO:0030833">
    <property type="term" value="P:regulation of actin filament polymerization"/>
    <property type="evidence" value="ECO:0007669"/>
    <property type="project" value="InterPro"/>
</dbReference>
<comment type="caution">
    <text evidence="2">The sequence shown here is derived from an EMBL/GenBank/DDBJ whole genome shotgun (WGS) entry which is preliminary data.</text>
</comment>
<organism evidence="2 3">
    <name type="scientific">Streblomastix strix</name>
    <dbReference type="NCBI Taxonomy" id="222440"/>
    <lineage>
        <taxon>Eukaryota</taxon>
        <taxon>Metamonada</taxon>
        <taxon>Preaxostyla</taxon>
        <taxon>Oxymonadida</taxon>
        <taxon>Streblomastigidae</taxon>
        <taxon>Streblomastix</taxon>
    </lineage>
</organism>
<reference evidence="2 3" key="1">
    <citation type="submission" date="2019-03" db="EMBL/GenBank/DDBJ databases">
        <title>Single cell metagenomics reveals metabolic interactions within the superorganism composed of flagellate Streblomastix strix and complex community of Bacteroidetes bacteria on its surface.</title>
        <authorList>
            <person name="Treitli S.C."/>
            <person name="Kolisko M."/>
            <person name="Husnik F."/>
            <person name="Keeling P."/>
            <person name="Hampl V."/>
        </authorList>
    </citation>
    <scope>NUCLEOTIDE SEQUENCE [LARGE SCALE GENOMIC DNA]</scope>
    <source>
        <strain evidence="2">ST1C</strain>
    </source>
</reference>
<dbReference type="PIRSF" id="PIRSF008153">
    <property type="entry name" value="FMR1_interacting"/>
    <property type="match status" value="1"/>
</dbReference>
<dbReference type="PRINTS" id="PR01698">
    <property type="entry name" value="CYTOFMRPINTP"/>
</dbReference>
<dbReference type="GO" id="GO:0031267">
    <property type="term" value="F:small GTPase binding"/>
    <property type="evidence" value="ECO:0007669"/>
    <property type="project" value="InterPro"/>
</dbReference>
<feature type="compositionally biased region" description="Basic and acidic residues" evidence="1">
    <location>
        <begin position="858"/>
        <end position="873"/>
    </location>
</feature>
<feature type="non-terminal residue" evidence="2">
    <location>
        <position position="873"/>
    </location>
</feature>
<proteinExistence type="predicted"/>
<dbReference type="AlphaFoldDB" id="A0A5J4VKB5"/>
<sequence length="873" mass="100226">MQEAAEQVRRQLQDSVRPALVALPSVQPQVAPAVVLTQVRENDLCENPWRFIDTLRFEPQVRKEAQLMKQMQAMSAMADEEAKKIYIHRSLALVLSPLLSAKFKPDIKAQIDALQIDLLTTEVNKFVNFKDFTARFSESLLNISRIIAAMDPKKMICTEPFLYQYMKTLDKLLLLNELCYRKESPSNEISHRKRVMASKSTPAEALKDKTTQELQLFFADKNSIIIHFRKAFHMIPGGYIPMVVVCNLAAELYNRHVYITPEEKYMLIRVLGLGLYLIEGAIKITEKDRQTMYDNAQDVVANGQVPDTNQYKNERVLATFHKGGLNLDLIKTILYENQNVPLIFECFVDSLKLVRQCKDFSWDDAEDKSRVKKEKMNISEAASVYGEFVCSSMGRITVILRTRTESKRNRVRLNNPQMIRQGGEINQQSLGIGIDQNGQAQRLRPKDEYAITADNRMILSAFEEAIRILSEMKQFLMEFLATKFAFPINEDKFITEDDRKITTYELSVRYNLSFEEKTGLCKLIIHITEFREFLLKNVVKVKREIDSAVFGEVQELCQLMLRRVIYKSVRNKKSQFSKQILDIREVAASWSSREAYFNDPALDGKEDRGFTPPTIGVKCAPIHPTQLFILQSNIANIASPRSPSLLKSMFSSAEIEPENQQVLFEWLIRSFAFPHLLNIDDCIRTIGDLGQLWYREDFIDRGKAREEIIQFPIESSLPWILTTHILNFLPSLTDSLLAIFDLYSAAADTALRQLKSRYLFDEIESEAKLGMKQMLYILSNNIYSYYKKLASAKLVETSYREVFDSNPRVVKGNGPQQIPAPQQGGDQQQQGGNENRNKQGYPNTTQQGEAQIVPVQNDQERYLFRKGGEKMVG</sequence>
<feature type="compositionally biased region" description="Polar residues" evidence="1">
    <location>
        <begin position="841"/>
        <end position="857"/>
    </location>
</feature>
<protein>
    <submittedName>
        <fullName evidence="2">Putative Cytoplasmic FMR1-interacting protein 2</fullName>
    </submittedName>
</protein>
<feature type="compositionally biased region" description="Low complexity" evidence="1">
    <location>
        <begin position="812"/>
        <end position="840"/>
    </location>
</feature>
<dbReference type="EMBL" id="SNRW01006659">
    <property type="protein sequence ID" value="KAA6382653.1"/>
    <property type="molecule type" value="Genomic_DNA"/>
</dbReference>
<dbReference type="OrthoDB" id="10265867at2759"/>
<accession>A0A5J4VKB5</accession>
<dbReference type="PANTHER" id="PTHR12195">
    <property type="entry name" value="CYTOPLASMIC FMR1-INTERACTING PROTEIN-RELATED"/>
    <property type="match status" value="1"/>
</dbReference>
<evidence type="ECO:0000313" key="2">
    <source>
        <dbReference type="EMBL" id="KAA6382653.1"/>
    </source>
</evidence>
<gene>
    <name evidence="2" type="ORF">EZS28_021819</name>
</gene>
<feature type="region of interest" description="Disordered" evidence="1">
    <location>
        <begin position="806"/>
        <end position="873"/>
    </location>
</feature>
<name>A0A5J4VKB5_9EUKA</name>